<evidence type="ECO:0000313" key="2">
    <source>
        <dbReference type="Proteomes" id="UP000035301"/>
    </source>
</evidence>
<protein>
    <recommendedName>
        <fullName evidence="3">Lipoprotein</fullName>
    </recommendedName>
</protein>
<dbReference type="PATRIC" id="fig|1550566.3.peg.1305"/>
<dbReference type="Proteomes" id="UP000035301">
    <property type="component" value="Unassembled WGS sequence"/>
</dbReference>
<dbReference type="OrthoDB" id="112248at2157"/>
<comment type="caution">
    <text evidence="1">The sequence shown here is derived from an EMBL/GenBank/DDBJ whole genome shotgun (WGS) entry which is preliminary data.</text>
</comment>
<dbReference type="PROSITE" id="PS51257">
    <property type="entry name" value="PROKAR_LIPOPROTEIN"/>
    <property type="match status" value="1"/>
</dbReference>
<sequence>MKRIFILSLTLLLLALGAGCIDFPGANATENATSPPVLHYERENVSIPINTSEIPVRTFDVNATEVIEIVLADQRAGILFEGGWQITSIRTGFEGEDPNREHIDVEFRNDELSLSFFIEVDEWERQTGRGRCSATIWRGHPWTSEPFPEEEDYHQVVNPYMGLFVVVDHHNERVLMAYDDTTIFYLYPSYGDATEWE</sequence>
<gene>
    <name evidence="1" type="ORF">SZ63_06025</name>
</gene>
<dbReference type="RefSeq" id="WP_048182637.1">
    <property type="nucleotide sequence ID" value="NZ_JXOJ01000002.1"/>
</dbReference>
<organism evidence="1 2">
    <name type="scientific">Methanoculleus sediminis</name>
    <dbReference type="NCBI Taxonomy" id="1550566"/>
    <lineage>
        <taxon>Archaea</taxon>
        <taxon>Methanobacteriati</taxon>
        <taxon>Methanobacteriota</taxon>
        <taxon>Stenosarchaea group</taxon>
        <taxon>Methanomicrobia</taxon>
        <taxon>Methanomicrobiales</taxon>
        <taxon>Methanomicrobiaceae</taxon>
        <taxon>Methanoculleus</taxon>
    </lineage>
</organism>
<accession>A0A0H1R053</accession>
<name>A0A0H1R053_9EURY</name>
<evidence type="ECO:0008006" key="3">
    <source>
        <dbReference type="Google" id="ProtNLM"/>
    </source>
</evidence>
<keyword evidence="2" id="KW-1185">Reference proteome</keyword>
<dbReference type="EMBL" id="JXOJ01000002">
    <property type="protein sequence ID" value="KLK88560.1"/>
    <property type="molecule type" value="Genomic_DNA"/>
</dbReference>
<dbReference type="AlphaFoldDB" id="A0A0H1R053"/>
<proteinExistence type="predicted"/>
<reference evidence="1 2" key="1">
    <citation type="journal article" date="2015" name="Int. J. Syst. Evol. Microbiol.">
        <title>Methanoculleus sediminis sp. nov., a methanogen from sediments near a submarine mud volcano.</title>
        <authorList>
            <person name="Chen S.C."/>
            <person name="Chen M.F."/>
            <person name="Lai M.C."/>
            <person name="Weng C.Y."/>
            <person name="Wu S.Y."/>
            <person name="Lin S."/>
            <person name="Yang T.F."/>
            <person name="Chen P.C."/>
        </authorList>
    </citation>
    <scope>NUCLEOTIDE SEQUENCE [LARGE SCALE GENOMIC DNA]</scope>
    <source>
        <strain evidence="1 2">S3Fa</strain>
    </source>
</reference>
<evidence type="ECO:0000313" key="1">
    <source>
        <dbReference type="EMBL" id="KLK88560.1"/>
    </source>
</evidence>